<gene>
    <name evidence="2" type="ORF">IEQ34_017790</name>
</gene>
<name>A0AAV7GAK9_DENCH</name>
<dbReference type="AlphaFoldDB" id="A0AAV7GAK9"/>
<dbReference type="PANTHER" id="PTHR23406">
    <property type="entry name" value="MALIC ENZYME-RELATED"/>
    <property type="match status" value="1"/>
</dbReference>
<dbReference type="SUPFAM" id="SSF51735">
    <property type="entry name" value="NAD(P)-binding Rossmann-fold domains"/>
    <property type="match status" value="1"/>
</dbReference>
<accession>A0AAV7GAK9</accession>
<evidence type="ECO:0000259" key="1">
    <source>
        <dbReference type="Pfam" id="PF03949"/>
    </source>
</evidence>
<dbReference type="GO" id="GO:0006108">
    <property type="term" value="P:malate metabolic process"/>
    <property type="evidence" value="ECO:0007669"/>
    <property type="project" value="TreeGrafter"/>
</dbReference>
<dbReference type="Gene3D" id="3.40.50.720">
    <property type="entry name" value="NAD(P)-binding Rossmann-like Domain"/>
    <property type="match status" value="1"/>
</dbReference>
<dbReference type="Proteomes" id="UP000775213">
    <property type="component" value="Unassembled WGS sequence"/>
</dbReference>
<dbReference type="PANTHER" id="PTHR23406:SF64">
    <property type="entry name" value="NADP-DEPENDENT MALIC ENZYME 3"/>
    <property type="match status" value="1"/>
</dbReference>
<keyword evidence="3" id="KW-1185">Reference proteome</keyword>
<evidence type="ECO:0000313" key="2">
    <source>
        <dbReference type="EMBL" id="KAH0453466.1"/>
    </source>
</evidence>
<proteinExistence type="predicted"/>
<dbReference type="InterPro" id="IPR036291">
    <property type="entry name" value="NAD(P)-bd_dom_sf"/>
</dbReference>
<dbReference type="GO" id="GO:0004473">
    <property type="term" value="F:malate dehydrogenase (decarboxylating) (NADP+) activity"/>
    <property type="evidence" value="ECO:0007669"/>
    <property type="project" value="TreeGrafter"/>
</dbReference>
<dbReference type="GO" id="GO:0051287">
    <property type="term" value="F:NAD binding"/>
    <property type="evidence" value="ECO:0007669"/>
    <property type="project" value="InterPro"/>
</dbReference>
<dbReference type="Pfam" id="PF03949">
    <property type="entry name" value="Malic_M"/>
    <property type="match status" value="1"/>
</dbReference>
<dbReference type="GO" id="GO:0009507">
    <property type="term" value="C:chloroplast"/>
    <property type="evidence" value="ECO:0007669"/>
    <property type="project" value="TreeGrafter"/>
</dbReference>
<feature type="domain" description="Malic enzyme NAD-binding" evidence="1">
    <location>
        <begin position="78"/>
        <end position="119"/>
    </location>
</feature>
<comment type="caution">
    <text evidence="2">The sequence shown here is derived from an EMBL/GenBank/DDBJ whole genome shotgun (WGS) entry which is preliminary data.</text>
</comment>
<organism evidence="2 3">
    <name type="scientific">Dendrobium chrysotoxum</name>
    <name type="common">Orchid</name>
    <dbReference type="NCBI Taxonomy" id="161865"/>
    <lineage>
        <taxon>Eukaryota</taxon>
        <taxon>Viridiplantae</taxon>
        <taxon>Streptophyta</taxon>
        <taxon>Embryophyta</taxon>
        <taxon>Tracheophyta</taxon>
        <taxon>Spermatophyta</taxon>
        <taxon>Magnoliopsida</taxon>
        <taxon>Liliopsida</taxon>
        <taxon>Asparagales</taxon>
        <taxon>Orchidaceae</taxon>
        <taxon>Epidendroideae</taxon>
        <taxon>Malaxideae</taxon>
        <taxon>Dendrobiinae</taxon>
        <taxon>Dendrobium</taxon>
    </lineage>
</organism>
<sequence>MHVTESFEKAAERMKATLAEKLVELTRNKKELPSTKRIHQFKGFHMVGWINFPSIRLKVWHFELRKRPHIGNCPREGIAEALAQQVTQENFQKGLIYPPFKSIRKISAHIAANVADKAYELGLASHLPRPANLVKYAESCMYSPIYRTYR</sequence>
<protein>
    <recommendedName>
        <fullName evidence="1">Malic enzyme NAD-binding domain-containing protein</fullName>
    </recommendedName>
</protein>
<dbReference type="EMBL" id="JAGFBR010000016">
    <property type="protein sequence ID" value="KAH0453466.1"/>
    <property type="molecule type" value="Genomic_DNA"/>
</dbReference>
<reference evidence="2 3" key="1">
    <citation type="journal article" date="2021" name="Hortic Res">
        <title>Chromosome-scale assembly of the Dendrobium chrysotoxum genome enhances the understanding of orchid evolution.</title>
        <authorList>
            <person name="Zhang Y."/>
            <person name="Zhang G.Q."/>
            <person name="Zhang D."/>
            <person name="Liu X.D."/>
            <person name="Xu X.Y."/>
            <person name="Sun W.H."/>
            <person name="Yu X."/>
            <person name="Zhu X."/>
            <person name="Wang Z.W."/>
            <person name="Zhao X."/>
            <person name="Zhong W.Y."/>
            <person name="Chen H."/>
            <person name="Yin W.L."/>
            <person name="Huang T."/>
            <person name="Niu S.C."/>
            <person name="Liu Z.J."/>
        </authorList>
    </citation>
    <scope>NUCLEOTIDE SEQUENCE [LARGE SCALE GENOMIC DNA]</scope>
    <source>
        <strain evidence="2">Lindl</strain>
    </source>
</reference>
<dbReference type="InterPro" id="IPR012302">
    <property type="entry name" value="Malic_NAD-bd"/>
</dbReference>
<evidence type="ECO:0000313" key="3">
    <source>
        <dbReference type="Proteomes" id="UP000775213"/>
    </source>
</evidence>